<sequence>MPLDGHQYLVSQGWSGKGTGLRAGAITRPIAVSQKKTLAGLGKDRDEAFPFWDHVSSDTSLFSAASKSIQVKISNDSDDSSTDTADDTSVPLLKRTTTGILSNRRPTSVTPATTSGTSTPATPQMDGPKLSLIALAKREAAKRNLYSRFYRGPILGPDTSEERSTSRSSTEPPTHKAEDVDTTHQKNEDTEKEARRSKKKRKAEELEKEERRERKRRKKELKQLEKLEKRAKKQAKKDSSAAEEEAPECVDKAERRKRKEEKRRRREEKSVRKAQSEGTVVTEHISENKDKTDIEGTKVDTLTKPSCKHLKKRDEVLEGECTFPKAKKKRRTGE</sequence>
<feature type="region of interest" description="Disordered" evidence="1">
    <location>
        <begin position="73"/>
        <end position="127"/>
    </location>
</feature>
<evidence type="ECO:0000259" key="2">
    <source>
        <dbReference type="PROSITE" id="PS50174"/>
    </source>
</evidence>
<accession>A0ABR3A8L6</accession>
<evidence type="ECO:0000313" key="4">
    <source>
        <dbReference type="Proteomes" id="UP001437256"/>
    </source>
</evidence>
<feature type="compositionally biased region" description="Basic and acidic residues" evidence="1">
    <location>
        <begin position="173"/>
        <end position="194"/>
    </location>
</feature>
<comment type="caution">
    <text evidence="3">The sequence shown here is derived from an EMBL/GenBank/DDBJ whole genome shotgun (WGS) entry which is preliminary data.</text>
</comment>
<feature type="compositionally biased region" description="Low complexity" evidence="1">
    <location>
        <begin position="106"/>
        <end position="123"/>
    </location>
</feature>
<name>A0ABR3A8L6_9AGAR</name>
<dbReference type="PROSITE" id="PS50174">
    <property type="entry name" value="G_PATCH"/>
    <property type="match status" value="1"/>
</dbReference>
<evidence type="ECO:0000313" key="3">
    <source>
        <dbReference type="EMBL" id="KAL0069850.1"/>
    </source>
</evidence>
<evidence type="ECO:0000256" key="1">
    <source>
        <dbReference type="SAM" id="MobiDB-lite"/>
    </source>
</evidence>
<feature type="compositionally biased region" description="Basic and acidic residues" evidence="1">
    <location>
        <begin position="202"/>
        <end position="212"/>
    </location>
</feature>
<reference evidence="3 4" key="1">
    <citation type="submission" date="2024-05" db="EMBL/GenBank/DDBJ databases">
        <title>A draft genome resource for the thread blight pathogen Marasmius tenuissimus strain MS-2.</title>
        <authorList>
            <person name="Yulfo-Soto G.E."/>
            <person name="Baruah I.K."/>
            <person name="Amoako-Attah I."/>
            <person name="Bukari Y."/>
            <person name="Meinhardt L.W."/>
            <person name="Bailey B.A."/>
            <person name="Cohen S.P."/>
        </authorList>
    </citation>
    <scope>NUCLEOTIDE SEQUENCE [LARGE SCALE GENOMIC DNA]</scope>
    <source>
        <strain evidence="3 4">MS-2</strain>
    </source>
</reference>
<organism evidence="3 4">
    <name type="scientific">Marasmius tenuissimus</name>
    <dbReference type="NCBI Taxonomy" id="585030"/>
    <lineage>
        <taxon>Eukaryota</taxon>
        <taxon>Fungi</taxon>
        <taxon>Dikarya</taxon>
        <taxon>Basidiomycota</taxon>
        <taxon>Agaricomycotina</taxon>
        <taxon>Agaricomycetes</taxon>
        <taxon>Agaricomycetidae</taxon>
        <taxon>Agaricales</taxon>
        <taxon>Marasmiineae</taxon>
        <taxon>Marasmiaceae</taxon>
        <taxon>Marasmius</taxon>
    </lineage>
</organism>
<feature type="compositionally biased region" description="Basic residues" evidence="1">
    <location>
        <begin position="255"/>
        <end position="266"/>
    </location>
</feature>
<feature type="compositionally biased region" description="Acidic residues" evidence="1">
    <location>
        <begin position="76"/>
        <end position="86"/>
    </location>
</feature>
<keyword evidence="4" id="KW-1185">Reference proteome</keyword>
<dbReference type="InterPro" id="IPR000467">
    <property type="entry name" value="G_patch_dom"/>
</dbReference>
<dbReference type="Proteomes" id="UP001437256">
    <property type="component" value="Unassembled WGS sequence"/>
</dbReference>
<feature type="domain" description="G-patch" evidence="2">
    <location>
        <begin position="5"/>
        <end position="46"/>
    </location>
</feature>
<dbReference type="EMBL" id="JBBXMP010000010">
    <property type="protein sequence ID" value="KAL0069850.1"/>
    <property type="molecule type" value="Genomic_DNA"/>
</dbReference>
<feature type="compositionally biased region" description="Polar residues" evidence="1">
    <location>
        <begin position="95"/>
        <end position="105"/>
    </location>
</feature>
<feature type="region of interest" description="Disordered" evidence="1">
    <location>
        <begin position="150"/>
        <end position="292"/>
    </location>
</feature>
<protein>
    <recommendedName>
        <fullName evidence="2">G-patch domain-containing protein</fullName>
    </recommendedName>
</protein>
<gene>
    <name evidence="3" type="ORF">AAF712_003120</name>
</gene>
<proteinExistence type="predicted"/>